<feature type="compositionally biased region" description="Low complexity" evidence="1">
    <location>
        <begin position="8"/>
        <end position="17"/>
    </location>
</feature>
<accession>A0A6V8QW10</accession>
<gene>
    <name evidence="2" type="ORF">TASIC1_0007004200</name>
</gene>
<dbReference type="EMBL" id="BLZH01000007">
    <property type="protein sequence ID" value="GFP56550.1"/>
    <property type="molecule type" value="Genomic_DNA"/>
</dbReference>
<evidence type="ECO:0000313" key="3">
    <source>
        <dbReference type="Proteomes" id="UP000517252"/>
    </source>
</evidence>
<proteinExistence type="predicted"/>
<feature type="compositionally biased region" description="Basic residues" evidence="1">
    <location>
        <begin position="42"/>
        <end position="52"/>
    </location>
</feature>
<sequence length="415" mass="47775">MEEETTATREATTPQEAKSTEPDDTSQLPPLVPRRVQELRNPRSRPRKSFKSRARERIVRDRHRSPSPPRWRLEVISTLESSQSFSTRVKVLRILDRIPELKDHVPQIVSSNTKLRSYTVRFTRCELVSLECEARRSQLSYSRIQGFKHQLYGFVKLMYQSGVRYNLYPRNIFLYTPFQRESTRQLFLGSVEDSDLVDAAEPSWNEYRKHVWDHINRVFALVEIWTYQDEAIDLMAAVDRDKDVVESLIEDRNAIIDAARADANEARIIMADTVEVFNKALTNIKQLEALSKNIMCSIRDPILVWDDAQSRKEVVEKNLKKIEVLGYRTNALIQKYSDPTPKDGANSVDISPQSIDEPEETRNTPVCGARAEENVTIPVGELMTQDEEIIIYDEEKAEAEAVVGNIGFQEGSSRE</sequence>
<dbReference type="OrthoDB" id="4894839at2759"/>
<evidence type="ECO:0000256" key="1">
    <source>
        <dbReference type="SAM" id="MobiDB-lite"/>
    </source>
</evidence>
<dbReference type="AlphaFoldDB" id="A0A6V8QW10"/>
<dbReference type="Proteomes" id="UP000517252">
    <property type="component" value="Unassembled WGS sequence"/>
</dbReference>
<evidence type="ECO:0000313" key="2">
    <source>
        <dbReference type="EMBL" id="GFP56550.1"/>
    </source>
</evidence>
<comment type="caution">
    <text evidence="2">The sequence shown here is derived from an EMBL/GenBank/DDBJ whole genome shotgun (WGS) entry which is preliminary data.</text>
</comment>
<feature type="region of interest" description="Disordered" evidence="1">
    <location>
        <begin position="1"/>
        <end position="68"/>
    </location>
</feature>
<reference evidence="2 3" key="1">
    <citation type="submission" date="2020-07" db="EMBL/GenBank/DDBJ databases">
        <title>Trichoderma asperellum IC-1 whole genome shotgun sequence.</title>
        <authorList>
            <person name="Kanamasa S."/>
            <person name="Takahashi H."/>
        </authorList>
    </citation>
    <scope>NUCLEOTIDE SEQUENCE [LARGE SCALE GENOMIC DNA]</scope>
    <source>
        <strain evidence="2 3">IC-1</strain>
    </source>
</reference>
<protein>
    <submittedName>
        <fullName evidence="2">Uncharacterized protein</fullName>
    </submittedName>
</protein>
<feature type="region of interest" description="Disordered" evidence="1">
    <location>
        <begin position="336"/>
        <end position="365"/>
    </location>
</feature>
<name>A0A6V8QW10_TRIAP</name>
<organism evidence="2 3">
    <name type="scientific">Trichoderma asperellum</name>
    <name type="common">Filamentous fungus</name>
    <dbReference type="NCBI Taxonomy" id="101201"/>
    <lineage>
        <taxon>Eukaryota</taxon>
        <taxon>Fungi</taxon>
        <taxon>Dikarya</taxon>
        <taxon>Ascomycota</taxon>
        <taxon>Pezizomycotina</taxon>
        <taxon>Sordariomycetes</taxon>
        <taxon>Hypocreomycetidae</taxon>
        <taxon>Hypocreales</taxon>
        <taxon>Hypocreaceae</taxon>
        <taxon>Trichoderma</taxon>
    </lineage>
</organism>